<dbReference type="Gene3D" id="3.60.60.10">
    <property type="entry name" value="Penicillin V Acylase, Chain A"/>
    <property type="match status" value="1"/>
</dbReference>
<sequence>MDIKEKIVDLDLPAEKRWLFLEAYKTEVNELLACYLKDFEEATFLFSALGDYKQAVLRPEYLEEIRSIASFSRFSEDEVLMANLYYDILKFYFGCTAFAVRSENTTLHGRNLDWHTDNDLLSKHSMIFDFQKDGKTLFKTVGWPGFIGALSGVKPAAFSLTLNAVLSKDKPEIAFPISFLLRDVLATARSYDEAKRILEQTPIASDCLLLLSGLGAMEQVVIERTPRRFASRVSSEGFVVVTNDYKKLENGEADNMLQATSCGRYDRAQSLLRERAPKTAEACLYILQDEDVMMGITVQQMVFDNRTGAITLVKS</sequence>
<dbReference type="PANTHER" id="PTHR28583:SF1">
    <property type="entry name" value="ACID CERAMIDASE"/>
    <property type="match status" value="1"/>
</dbReference>
<dbReference type="NCBIfam" id="NF040521">
    <property type="entry name" value="C45_proenzyme"/>
    <property type="match status" value="1"/>
</dbReference>
<dbReference type="RefSeq" id="WP_119758309.1">
    <property type="nucleotide sequence ID" value="NZ_CP032382.1"/>
</dbReference>
<evidence type="ECO:0000313" key="2">
    <source>
        <dbReference type="EMBL" id="AYB35058.1"/>
    </source>
</evidence>
<dbReference type="InterPro" id="IPR005079">
    <property type="entry name" value="Peptidase_C45_hydrolase"/>
</dbReference>
<evidence type="ECO:0000259" key="1">
    <source>
        <dbReference type="Pfam" id="PF03417"/>
    </source>
</evidence>
<evidence type="ECO:0000313" key="3">
    <source>
        <dbReference type="Proteomes" id="UP000266183"/>
    </source>
</evidence>
<dbReference type="OrthoDB" id="5480874at2"/>
<dbReference type="KEGG" id="chk:D4L85_32730"/>
<organism evidence="2 3">
    <name type="scientific">Chryseolinea soli</name>
    <dbReference type="NCBI Taxonomy" id="2321403"/>
    <lineage>
        <taxon>Bacteria</taxon>
        <taxon>Pseudomonadati</taxon>
        <taxon>Bacteroidota</taxon>
        <taxon>Cytophagia</taxon>
        <taxon>Cytophagales</taxon>
        <taxon>Fulvivirgaceae</taxon>
        <taxon>Chryseolinea</taxon>
    </lineage>
</organism>
<dbReference type="PANTHER" id="PTHR28583">
    <property type="entry name" value="ACID AMIDASE"/>
    <property type="match status" value="1"/>
</dbReference>
<dbReference type="EMBL" id="CP032382">
    <property type="protein sequence ID" value="AYB35058.1"/>
    <property type="molecule type" value="Genomic_DNA"/>
</dbReference>
<dbReference type="Pfam" id="PF03417">
    <property type="entry name" value="AAT"/>
    <property type="match status" value="1"/>
</dbReference>
<dbReference type="Proteomes" id="UP000266183">
    <property type="component" value="Chromosome"/>
</dbReference>
<keyword evidence="3" id="KW-1185">Reference proteome</keyword>
<dbReference type="AlphaFoldDB" id="A0A385T1R2"/>
<protein>
    <recommendedName>
        <fullName evidence="1">Peptidase C45 hydrolase domain-containing protein</fullName>
    </recommendedName>
</protein>
<dbReference type="InterPro" id="IPR047794">
    <property type="entry name" value="C45_proenzyme-like"/>
</dbReference>
<dbReference type="GO" id="GO:0016810">
    <property type="term" value="F:hydrolase activity, acting on carbon-nitrogen (but not peptide) bonds"/>
    <property type="evidence" value="ECO:0007669"/>
    <property type="project" value="TreeGrafter"/>
</dbReference>
<name>A0A385T1R2_9BACT</name>
<proteinExistence type="predicted"/>
<reference evidence="3" key="1">
    <citation type="submission" date="2018-09" db="EMBL/GenBank/DDBJ databases">
        <title>Chryseolinea sp. KIS68-18 isolated from soil.</title>
        <authorList>
            <person name="Weon H.-Y."/>
            <person name="Kwon S.-W."/>
            <person name="Lee S.A."/>
        </authorList>
    </citation>
    <scope>NUCLEOTIDE SEQUENCE [LARGE SCALE GENOMIC DNA]</scope>
    <source>
        <strain evidence="3">KIS68-18</strain>
    </source>
</reference>
<accession>A0A385T1R2</accession>
<gene>
    <name evidence="2" type="ORF">D4L85_32730</name>
</gene>
<feature type="domain" description="Peptidase C45 hydrolase" evidence="1">
    <location>
        <begin position="101"/>
        <end position="291"/>
    </location>
</feature>